<keyword evidence="2" id="KW-1185">Reference proteome</keyword>
<name>A0AC60PSQ2_IXOPE</name>
<dbReference type="EMBL" id="JABSTQ010010010">
    <property type="protein sequence ID" value="KAG0424150.1"/>
    <property type="molecule type" value="Genomic_DNA"/>
</dbReference>
<comment type="caution">
    <text evidence="1">The sequence shown here is derived from an EMBL/GenBank/DDBJ whole genome shotgun (WGS) entry which is preliminary data.</text>
</comment>
<accession>A0AC60PSQ2</accession>
<organism evidence="1 2">
    <name type="scientific">Ixodes persulcatus</name>
    <name type="common">Taiga tick</name>
    <dbReference type="NCBI Taxonomy" id="34615"/>
    <lineage>
        <taxon>Eukaryota</taxon>
        <taxon>Metazoa</taxon>
        <taxon>Ecdysozoa</taxon>
        <taxon>Arthropoda</taxon>
        <taxon>Chelicerata</taxon>
        <taxon>Arachnida</taxon>
        <taxon>Acari</taxon>
        <taxon>Parasitiformes</taxon>
        <taxon>Ixodida</taxon>
        <taxon>Ixodoidea</taxon>
        <taxon>Ixodidae</taxon>
        <taxon>Ixodinae</taxon>
        <taxon>Ixodes</taxon>
    </lineage>
</organism>
<gene>
    <name evidence="1" type="ORF">HPB47_000101</name>
</gene>
<reference evidence="1 2" key="1">
    <citation type="journal article" date="2020" name="Cell">
        <title>Large-Scale Comparative Analyses of Tick Genomes Elucidate Their Genetic Diversity and Vector Capacities.</title>
        <authorList>
            <consortium name="Tick Genome and Microbiome Consortium (TIGMIC)"/>
            <person name="Jia N."/>
            <person name="Wang J."/>
            <person name="Shi W."/>
            <person name="Du L."/>
            <person name="Sun Y."/>
            <person name="Zhan W."/>
            <person name="Jiang J.F."/>
            <person name="Wang Q."/>
            <person name="Zhang B."/>
            <person name="Ji P."/>
            <person name="Bell-Sakyi L."/>
            <person name="Cui X.M."/>
            <person name="Yuan T.T."/>
            <person name="Jiang B.G."/>
            <person name="Yang W.F."/>
            <person name="Lam T.T."/>
            <person name="Chang Q.C."/>
            <person name="Ding S.J."/>
            <person name="Wang X.J."/>
            <person name="Zhu J.G."/>
            <person name="Ruan X.D."/>
            <person name="Zhao L."/>
            <person name="Wei J.T."/>
            <person name="Ye R.Z."/>
            <person name="Que T.C."/>
            <person name="Du C.H."/>
            <person name="Zhou Y.H."/>
            <person name="Cheng J.X."/>
            <person name="Dai P.F."/>
            <person name="Guo W.B."/>
            <person name="Han X.H."/>
            <person name="Huang E.J."/>
            <person name="Li L.F."/>
            <person name="Wei W."/>
            <person name="Gao Y.C."/>
            <person name="Liu J.Z."/>
            <person name="Shao H.Z."/>
            <person name="Wang X."/>
            <person name="Wang C.C."/>
            <person name="Yang T.C."/>
            <person name="Huo Q.B."/>
            <person name="Li W."/>
            <person name="Chen H.Y."/>
            <person name="Chen S.E."/>
            <person name="Zhou L.G."/>
            <person name="Ni X.B."/>
            <person name="Tian J.H."/>
            <person name="Sheng Y."/>
            <person name="Liu T."/>
            <person name="Pan Y.S."/>
            <person name="Xia L.Y."/>
            <person name="Li J."/>
            <person name="Zhao F."/>
            <person name="Cao W.C."/>
        </authorList>
    </citation>
    <scope>NUCLEOTIDE SEQUENCE [LARGE SCALE GENOMIC DNA]</scope>
    <source>
        <strain evidence="1">Iper-2018</strain>
    </source>
</reference>
<protein>
    <submittedName>
        <fullName evidence="1">Uncharacterized protein</fullName>
    </submittedName>
</protein>
<dbReference type="Proteomes" id="UP000805193">
    <property type="component" value="Unassembled WGS sequence"/>
</dbReference>
<evidence type="ECO:0000313" key="1">
    <source>
        <dbReference type="EMBL" id="KAG0424150.1"/>
    </source>
</evidence>
<evidence type="ECO:0000313" key="2">
    <source>
        <dbReference type="Proteomes" id="UP000805193"/>
    </source>
</evidence>
<proteinExistence type="predicted"/>
<sequence>MDSIQMVAGTGCLQYLQHYGGAGFMAAVRSTAAAQLSVDRLPTYFPEEGLAQVIGQYGKAKAVGHGTFRDGPGIRTRTRVVKMDMFKPVPKFISVQGHRVMVDYRGLRRVCSRCGKEGHFGHVCKTPHCDRCGLFDHAKEGCTTPCLKQYTAENVCRCHVAAQGLSVDPAVANPPSNPRMDKMTWACLPNNRLCLCTLVTHPSCFVKQDRSGRPRGLRIPHSVIYGSRFLHSSDRDRLPQFRLGPRFDKGREKPPAKLAARIRFVLSGGARTHLMFEYLGIFRDRHLRHCRTNLLMILMYFTAFATRAPAKAAPSFYRVCVSRITSFVRTPVTSAQLSENSFLGVFRSDPAFCIGTSASQVRSFCCNLLACHSDLDPASFAIPHARGFLKPSEA</sequence>